<dbReference type="Proteomes" id="UP001596119">
    <property type="component" value="Unassembled WGS sequence"/>
</dbReference>
<feature type="transmembrane region" description="Helical" evidence="7">
    <location>
        <begin position="140"/>
        <end position="160"/>
    </location>
</feature>
<protein>
    <submittedName>
        <fullName evidence="8">Cytochrome c oxidase assembly protein</fullName>
    </submittedName>
</protein>
<evidence type="ECO:0000256" key="7">
    <source>
        <dbReference type="SAM" id="Phobius"/>
    </source>
</evidence>
<keyword evidence="3 7" id="KW-0812">Transmembrane</keyword>
<evidence type="ECO:0000256" key="2">
    <source>
        <dbReference type="ARBA" id="ARBA00022475"/>
    </source>
</evidence>
<organism evidence="8 9">
    <name type="scientific">Pseudonocardia lutea</name>
    <dbReference type="NCBI Taxonomy" id="2172015"/>
    <lineage>
        <taxon>Bacteria</taxon>
        <taxon>Bacillati</taxon>
        <taxon>Actinomycetota</taxon>
        <taxon>Actinomycetes</taxon>
        <taxon>Pseudonocardiales</taxon>
        <taxon>Pseudonocardiaceae</taxon>
        <taxon>Pseudonocardia</taxon>
    </lineage>
</organism>
<gene>
    <name evidence="8" type="ORF">ACFQH9_07380</name>
</gene>
<dbReference type="Pfam" id="PF09678">
    <property type="entry name" value="Caa3_CtaG"/>
    <property type="match status" value="1"/>
</dbReference>
<keyword evidence="5 7" id="KW-0472">Membrane</keyword>
<comment type="subcellular location">
    <subcellularLocation>
        <location evidence="1">Cell membrane</location>
        <topology evidence="1">Multi-pass membrane protein</topology>
    </subcellularLocation>
</comment>
<evidence type="ECO:0000256" key="1">
    <source>
        <dbReference type="ARBA" id="ARBA00004651"/>
    </source>
</evidence>
<sequence>MTGHGLVGPVPAGLLAAVAAAGYLAAVLGRPWPPTRTASWLAGTAAAAAGAPLTAHPDLRVHVLGHLLLGMLAPLLLVRAAPVTLALRTLPLSHARALARALRRAPVRVLTHPVVAGLLDVGGLWVLLRSGVHATGGPAVHTLVAVHMLLAGTLFAASLVGPDPAPHRARLGVRAAVLVAAVAAHDVLAKTVLADPPPGLPAEQARAGAELLYYGGLPVELALMVLLGVEWYARDRRAALRPARAASSSSPCRSSGSPVRPPSGPAPGAARPAAPPSPRSGRGSRRRRRPGIRVSGPRRRGSASCRTASGVLHVDQGDVVVVRVTGQRRDEAVAGRAGERPGPA</sequence>
<feature type="compositionally biased region" description="Basic residues" evidence="6">
    <location>
        <begin position="282"/>
        <end position="301"/>
    </location>
</feature>
<feature type="compositionally biased region" description="Low complexity" evidence="6">
    <location>
        <begin position="242"/>
        <end position="258"/>
    </location>
</feature>
<accession>A0ABW1I743</accession>
<proteinExistence type="predicted"/>
<dbReference type="EMBL" id="JBHSQK010000011">
    <property type="protein sequence ID" value="MFC5948094.1"/>
    <property type="molecule type" value="Genomic_DNA"/>
</dbReference>
<name>A0ABW1I743_9PSEU</name>
<evidence type="ECO:0000256" key="6">
    <source>
        <dbReference type="SAM" id="MobiDB-lite"/>
    </source>
</evidence>
<evidence type="ECO:0000313" key="9">
    <source>
        <dbReference type="Proteomes" id="UP001596119"/>
    </source>
</evidence>
<evidence type="ECO:0000313" key="8">
    <source>
        <dbReference type="EMBL" id="MFC5948094.1"/>
    </source>
</evidence>
<keyword evidence="2" id="KW-1003">Cell membrane</keyword>
<evidence type="ECO:0000256" key="4">
    <source>
        <dbReference type="ARBA" id="ARBA00022989"/>
    </source>
</evidence>
<keyword evidence="4 7" id="KW-1133">Transmembrane helix</keyword>
<reference evidence="9" key="1">
    <citation type="journal article" date="2019" name="Int. J. Syst. Evol. Microbiol.">
        <title>The Global Catalogue of Microorganisms (GCM) 10K type strain sequencing project: providing services to taxonomists for standard genome sequencing and annotation.</title>
        <authorList>
            <consortium name="The Broad Institute Genomics Platform"/>
            <consortium name="The Broad Institute Genome Sequencing Center for Infectious Disease"/>
            <person name="Wu L."/>
            <person name="Ma J."/>
        </authorList>
    </citation>
    <scope>NUCLEOTIDE SEQUENCE [LARGE SCALE GENOMIC DNA]</scope>
    <source>
        <strain evidence="9">CGMCC 4.7397</strain>
    </source>
</reference>
<feature type="transmembrane region" description="Helical" evidence="7">
    <location>
        <begin position="6"/>
        <end position="26"/>
    </location>
</feature>
<dbReference type="RefSeq" id="WP_379565151.1">
    <property type="nucleotide sequence ID" value="NZ_JBHSQK010000011.1"/>
</dbReference>
<feature type="transmembrane region" description="Helical" evidence="7">
    <location>
        <begin position="109"/>
        <end position="128"/>
    </location>
</feature>
<feature type="transmembrane region" description="Helical" evidence="7">
    <location>
        <begin position="67"/>
        <end position="88"/>
    </location>
</feature>
<feature type="region of interest" description="Disordered" evidence="6">
    <location>
        <begin position="242"/>
        <end position="310"/>
    </location>
</feature>
<evidence type="ECO:0000256" key="3">
    <source>
        <dbReference type="ARBA" id="ARBA00022692"/>
    </source>
</evidence>
<evidence type="ECO:0000256" key="5">
    <source>
        <dbReference type="ARBA" id="ARBA00023136"/>
    </source>
</evidence>
<keyword evidence="9" id="KW-1185">Reference proteome</keyword>
<feature type="transmembrane region" description="Helical" evidence="7">
    <location>
        <begin position="213"/>
        <end position="233"/>
    </location>
</feature>
<comment type="caution">
    <text evidence="8">The sequence shown here is derived from an EMBL/GenBank/DDBJ whole genome shotgun (WGS) entry which is preliminary data.</text>
</comment>
<dbReference type="InterPro" id="IPR019108">
    <property type="entry name" value="Caa3_assmbl_CtaG-rel"/>
</dbReference>